<keyword evidence="3" id="KW-1185">Reference proteome</keyword>
<sequence length="80" mass="8861">MAEEFEEYKMIQSIPGIGGKIAATIISEMGEIDSFNHPKKLVRASSEQPLTKSRREDLLAFGKPSIPLCNVESQKIAIQN</sequence>
<dbReference type="GO" id="GO:0004803">
    <property type="term" value="F:transposase activity"/>
    <property type="evidence" value="ECO:0007669"/>
    <property type="project" value="InterPro"/>
</dbReference>
<accession>A0A1G8NKZ5</accession>
<dbReference type="EMBL" id="FNDU01000012">
    <property type="protein sequence ID" value="SDI80848.1"/>
    <property type="molecule type" value="Genomic_DNA"/>
</dbReference>
<protein>
    <submittedName>
        <fullName evidence="2">Transposase IS116/IS110/IS902 family protein</fullName>
    </submittedName>
</protein>
<name>A0A1G8NKZ5_9BACI</name>
<dbReference type="GO" id="GO:0006313">
    <property type="term" value="P:DNA transposition"/>
    <property type="evidence" value="ECO:0007669"/>
    <property type="project" value="InterPro"/>
</dbReference>
<feature type="domain" description="Transposase IS116/IS110/IS902 C-terminal" evidence="1">
    <location>
        <begin position="9"/>
        <end position="42"/>
    </location>
</feature>
<dbReference type="AlphaFoldDB" id="A0A1G8NKZ5"/>
<dbReference type="InterPro" id="IPR003346">
    <property type="entry name" value="Transposase_20"/>
</dbReference>
<evidence type="ECO:0000313" key="3">
    <source>
        <dbReference type="Proteomes" id="UP000199017"/>
    </source>
</evidence>
<proteinExistence type="predicted"/>
<gene>
    <name evidence="2" type="ORF">SAMN05216352_11264</name>
</gene>
<dbReference type="Pfam" id="PF02371">
    <property type="entry name" value="Transposase_20"/>
    <property type="match status" value="1"/>
</dbReference>
<dbReference type="Proteomes" id="UP000199017">
    <property type="component" value="Unassembled WGS sequence"/>
</dbReference>
<dbReference type="GO" id="GO:0003677">
    <property type="term" value="F:DNA binding"/>
    <property type="evidence" value="ECO:0007669"/>
    <property type="project" value="InterPro"/>
</dbReference>
<organism evidence="2 3">
    <name type="scientific">Alteribacillus bidgolensis</name>
    <dbReference type="NCBI Taxonomy" id="930129"/>
    <lineage>
        <taxon>Bacteria</taxon>
        <taxon>Bacillati</taxon>
        <taxon>Bacillota</taxon>
        <taxon>Bacilli</taxon>
        <taxon>Bacillales</taxon>
        <taxon>Bacillaceae</taxon>
        <taxon>Alteribacillus</taxon>
    </lineage>
</organism>
<dbReference type="STRING" id="930129.SAMN05216352_11264"/>
<evidence type="ECO:0000313" key="2">
    <source>
        <dbReference type="EMBL" id="SDI80848.1"/>
    </source>
</evidence>
<evidence type="ECO:0000259" key="1">
    <source>
        <dbReference type="Pfam" id="PF02371"/>
    </source>
</evidence>
<reference evidence="2 3" key="1">
    <citation type="submission" date="2016-10" db="EMBL/GenBank/DDBJ databases">
        <authorList>
            <person name="de Groot N.N."/>
        </authorList>
    </citation>
    <scope>NUCLEOTIDE SEQUENCE [LARGE SCALE GENOMIC DNA]</scope>
    <source>
        <strain evidence="3">P4B,CCM 7963,CECT 7998,DSM 25260,IBRC-M 10614,KCTC 13821</strain>
    </source>
</reference>